<dbReference type="EMBL" id="MVBM01000008">
    <property type="protein sequence ID" value="OOK67506.1"/>
    <property type="molecule type" value="Genomic_DNA"/>
</dbReference>
<organism evidence="1 2">
    <name type="scientific">Mycobacterium kansasii</name>
    <dbReference type="NCBI Taxonomy" id="1768"/>
    <lineage>
        <taxon>Bacteria</taxon>
        <taxon>Bacillati</taxon>
        <taxon>Actinomycetota</taxon>
        <taxon>Actinomycetes</taxon>
        <taxon>Mycobacteriales</taxon>
        <taxon>Mycobacteriaceae</taxon>
        <taxon>Mycobacterium</taxon>
    </lineage>
</organism>
<sequence>MPVKPNALWLIGDQPANDIAMGNAVGAHTIQVRTGMYADQIDLTQTHPAETTLDSIVDMPAWLTRNEHQH</sequence>
<dbReference type="Pfam" id="PF13242">
    <property type="entry name" value="Hydrolase_like"/>
    <property type="match status" value="1"/>
</dbReference>
<dbReference type="Proteomes" id="UP000189229">
    <property type="component" value="Unassembled WGS sequence"/>
</dbReference>
<dbReference type="Gene3D" id="3.40.50.1000">
    <property type="entry name" value="HAD superfamily/HAD-like"/>
    <property type="match status" value="1"/>
</dbReference>
<reference evidence="1 2" key="1">
    <citation type="submission" date="2017-02" db="EMBL/GenBank/DDBJ databases">
        <title>Complete genome sequences of Mycobacterium kansasii strains isolated from rhesus macaques.</title>
        <authorList>
            <person name="Panda A."/>
            <person name="Nagaraj S."/>
            <person name="Zhao X."/>
            <person name="Tettelin H."/>
            <person name="Detolla L.J."/>
        </authorList>
    </citation>
    <scope>NUCLEOTIDE SEQUENCE [LARGE SCALE GENOMIC DNA]</scope>
    <source>
        <strain evidence="1 2">11-3813</strain>
    </source>
</reference>
<gene>
    <name evidence="1" type="ORF">BZL30_7597</name>
</gene>
<dbReference type="InterPro" id="IPR023214">
    <property type="entry name" value="HAD_sf"/>
</dbReference>
<proteinExistence type="predicted"/>
<protein>
    <submittedName>
        <fullName evidence="1">HAD-hyrolase-like family protein</fullName>
    </submittedName>
</protein>
<accession>A0A1V3WM59</accession>
<dbReference type="SUPFAM" id="SSF56784">
    <property type="entry name" value="HAD-like"/>
    <property type="match status" value="1"/>
</dbReference>
<evidence type="ECO:0000313" key="1">
    <source>
        <dbReference type="EMBL" id="OOK67506.1"/>
    </source>
</evidence>
<evidence type="ECO:0000313" key="2">
    <source>
        <dbReference type="Proteomes" id="UP000189229"/>
    </source>
</evidence>
<comment type="caution">
    <text evidence="1">The sequence shown here is derived from an EMBL/GenBank/DDBJ whole genome shotgun (WGS) entry which is preliminary data.</text>
</comment>
<dbReference type="InterPro" id="IPR036412">
    <property type="entry name" value="HAD-like_sf"/>
</dbReference>
<dbReference type="AlphaFoldDB" id="A0A1V3WM59"/>
<name>A0A1V3WM59_MYCKA</name>